<dbReference type="SUPFAM" id="SSF53850">
    <property type="entry name" value="Periplasmic binding protein-like II"/>
    <property type="match status" value="1"/>
</dbReference>
<dbReference type="GO" id="GO:1901982">
    <property type="term" value="F:maltose binding"/>
    <property type="evidence" value="ECO:0007669"/>
    <property type="project" value="TreeGrafter"/>
</dbReference>
<feature type="chain" id="PRO_5030628554" evidence="5">
    <location>
        <begin position="25"/>
        <end position="408"/>
    </location>
</feature>
<keyword evidence="6" id="KW-0762">Sugar transport</keyword>
<evidence type="ECO:0000256" key="5">
    <source>
        <dbReference type="SAM" id="SignalP"/>
    </source>
</evidence>
<dbReference type="AlphaFoldDB" id="A0A7W6PBD2"/>
<accession>A0A7W6PBD2</accession>
<keyword evidence="7" id="KW-1185">Reference proteome</keyword>
<dbReference type="RefSeq" id="WP_183489332.1">
    <property type="nucleotide sequence ID" value="NZ_JACIDZ010000014.1"/>
</dbReference>
<feature type="signal peptide" evidence="5">
    <location>
        <begin position="1"/>
        <end position="24"/>
    </location>
</feature>
<dbReference type="Gene3D" id="3.40.190.10">
    <property type="entry name" value="Periplasmic binding protein-like II"/>
    <property type="match status" value="2"/>
</dbReference>
<protein>
    <submittedName>
        <fullName evidence="6">Multiple sugar transport system substrate-binding protein</fullName>
    </submittedName>
</protein>
<dbReference type="EMBL" id="JACIDZ010000014">
    <property type="protein sequence ID" value="MBB4123760.1"/>
    <property type="molecule type" value="Genomic_DNA"/>
</dbReference>
<evidence type="ECO:0000256" key="4">
    <source>
        <dbReference type="ARBA" id="ARBA00022764"/>
    </source>
</evidence>
<dbReference type="InterPro" id="IPR006059">
    <property type="entry name" value="SBP"/>
</dbReference>
<reference evidence="6 7" key="1">
    <citation type="submission" date="2020-08" db="EMBL/GenBank/DDBJ databases">
        <title>Genomic Encyclopedia of Type Strains, Phase IV (KMG-IV): sequencing the most valuable type-strain genomes for metagenomic binning, comparative biology and taxonomic classification.</title>
        <authorList>
            <person name="Goeker M."/>
        </authorList>
    </citation>
    <scope>NUCLEOTIDE SEQUENCE [LARGE SCALE GENOMIC DNA]</scope>
    <source>
        <strain evidence="6 7">DSM 28101</strain>
    </source>
</reference>
<evidence type="ECO:0000256" key="2">
    <source>
        <dbReference type="ARBA" id="ARBA00022448"/>
    </source>
</evidence>
<dbReference type="GO" id="GO:0042956">
    <property type="term" value="P:maltodextrin transmembrane transport"/>
    <property type="evidence" value="ECO:0007669"/>
    <property type="project" value="TreeGrafter"/>
</dbReference>
<proteinExistence type="inferred from homology"/>
<sequence>MQLKSKLAMTAAVPLFLMQAPAFAGEITWWAPEFGADRAEVLAQKFEEQNPDISVRVERVVPNGLQNRVLVALQSGNTPDLIDVANGWTVPFATTGGLMQLDDFIADNEIDLDDFLPAALNTAKVDGGLYGIPFRAEAHAMIYNKDMFREAGLDPEDFPETWAELQEVAAALTNGSHYGMGIAGGGEVSNTIFRSLPFLWMNGGGVLSEDLQSSILDTPESVEAVDFYTSFLAEGSAPPSTLENDGTALRRLFIAETIAIYQSGQFDLGSIAQENPDIDVGTALIPHPEGKETSVILGGWNFVIPDAAKNKEDAETFLAYLLEPENMGYYTDNNFPARETAMQMEQFQLPEYEKFREMLQYARPQPPVNNWVQITQMYFDSIQEILLGGADVQEVLTDTTQQIDGLLK</sequence>
<evidence type="ECO:0000313" key="7">
    <source>
        <dbReference type="Proteomes" id="UP000530571"/>
    </source>
</evidence>
<evidence type="ECO:0000256" key="3">
    <source>
        <dbReference type="ARBA" id="ARBA00022729"/>
    </source>
</evidence>
<dbReference type="PANTHER" id="PTHR30061">
    <property type="entry name" value="MALTOSE-BINDING PERIPLASMIC PROTEIN"/>
    <property type="match status" value="1"/>
</dbReference>
<keyword evidence="3 5" id="KW-0732">Signal</keyword>
<dbReference type="Pfam" id="PF01547">
    <property type="entry name" value="SBP_bac_1"/>
    <property type="match status" value="1"/>
</dbReference>
<keyword evidence="2" id="KW-0813">Transport</keyword>
<dbReference type="PANTHER" id="PTHR30061:SF50">
    <property type="entry name" value="MALTOSE_MALTODEXTRIN-BINDING PERIPLASMIC PROTEIN"/>
    <property type="match status" value="1"/>
</dbReference>
<name>A0A7W6PBD2_9HYPH</name>
<organism evidence="6 7">
    <name type="scientific">Martelella radicis</name>
    <dbReference type="NCBI Taxonomy" id="1397476"/>
    <lineage>
        <taxon>Bacteria</taxon>
        <taxon>Pseudomonadati</taxon>
        <taxon>Pseudomonadota</taxon>
        <taxon>Alphaproteobacteria</taxon>
        <taxon>Hyphomicrobiales</taxon>
        <taxon>Aurantimonadaceae</taxon>
        <taxon>Martelella</taxon>
    </lineage>
</organism>
<evidence type="ECO:0000256" key="1">
    <source>
        <dbReference type="ARBA" id="ARBA00008520"/>
    </source>
</evidence>
<comment type="similarity">
    <text evidence="1">Belongs to the bacterial solute-binding protein 1 family.</text>
</comment>
<gene>
    <name evidence="6" type="ORF">GGR30_003708</name>
</gene>
<dbReference type="Proteomes" id="UP000530571">
    <property type="component" value="Unassembled WGS sequence"/>
</dbReference>
<dbReference type="GO" id="GO:0015768">
    <property type="term" value="P:maltose transport"/>
    <property type="evidence" value="ECO:0007669"/>
    <property type="project" value="TreeGrafter"/>
</dbReference>
<dbReference type="GO" id="GO:0055052">
    <property type="term" value="C:ATP-binding cassette (ABC) transporter complex, substrate-binding subunit-containing"/>
    <property type="evidence" value="ECO:0007669"/>
    <property type="project" value="TreeGrafter"/>
</dbReference>
<evidence type="ECO:0000313" key="6">
    <source>
        <dbReference type="EMBL" id="MBB4123760.1"/>
    </source>
</evidence>
<comment type="caution">
    <text evidence="6">The sequence shown here is derived from an EMBL/GenBank/DDBJ whole genome shotgun (WGS) entry which is preliminary data.</text>
</comment>
<dbReference type="CDD" id="cd13585">
    <property type="entry name" value="PBP2_TMBP_like"/>
    <property type="match status" value="1"/>
</dbReference>
<keyword evidence="4" id="KW-0574">Periplasm</keyword>